<keyword evidence="6" id="KW-0256">Endoplasmic reticulum</keyword>
<dbReference type="GeneTree" id="ENSGT00390000018031"/>
<dbReference type="STRING" id="7994.ENSAMXP00000028747"/>
<evidence type="ECO:0000256" key="7">
    <source>
        <dbReference type="ARBA" id="ARBA00022892"/>
    </source>
</evidence>
<keyword evidence="2" id="KW-0813">Transport</keyword>
<dbReference type="FunCoup" id="A0A3B1IFR3">
    <property type="interactions" value="1280"/>
</dbReference>
<dbReference type="Bgee" id="ENSAMXG00000038019">
    <property type="expression patterns" value="Expressed in embryo and 14 other cell types or tissues"/>
</dbReference>
<dbReference type="InterPro" id="IPR001680">
    <property type="entry name" value="WD40_rpt"/>
</dbReference>
<feature type="transmembrane region" description="Helical" evidence="13">
    <location>
        <begin position="319"/>
        <end position="337"/>
    </location>
</feature>
<keyword evidence="4 13" id="KW-0812">Transmembrane</keyword>
<evidence type="ECO:0000256" key="9">
    <source>
        <dbReference type="ARBA" id="ARBA00022989"/>
    </source>
</evidence>
<feature type="transmembrane region" description="Helical" evidence="13">
    <location>
        <begin position="396"/>
        <end position="418"/>
    </location>
</feature>
<evidence type="ECO:0000313" key="15">
    <source>
        <dbReference type="Proteomes" id="UP000018467"/>
    </source>
</evidence>
<evidence type="ECO:0000256" key="4">
    <source>
        <dbReference type="ARBA" id="ARBA00022692"/>
    </source>
</evidence>
<dbReference type="InterPro" id="IPR036322">
    <property type="entry name" value="WD40_repeat_dom_sf"/>
</dbReference>
<keyword evidence="8" id="KW-0653">Protein transport</keyword>
<evidence type="ECO:0000256" key="10">
    <source>
        <dbReference type="ARBA" id="ARBA00023136"/>
    </source>
</evidence>
<reference evidence="14" key="4">
    <citation type="submission" date="2025-09" db="UniProtKB">
        <authorList>
            <consortium name="Ensembl"/>
        </authorList>
    </citation>
    <scope>IDENTIFICATION</scope>
</reference>
<dbReference type="PANTHER" id="PTHR23284:SF0">
    <property type="entry name" value="PROLACTIN REGULATORY ELEMENT-BINDING PROTEIN"/>
    <property type="match status" value="1"/>
</dbReference>
<evidence type="ECO:0000256" key="2">
    <source>
        <dbReference type="ARBA" id="ARBA00022448"/>
    </source>
</evidence>
<evidence type="ECO:0000256" key="12">
    <source>
        <dbReference type="SAM" id="MobiDB-lite"/>
    </source>
</evidence>
<protein>
    <submittedName>
        <fullName evidence="14">Prolactin regulatory element binding</fullName>
    </submittedName>
</protein>
<keyword evidence="5" id="KW-0677">Repeat</keyword>
<dbReference type="Proteomes" id="UP000018467">
    <property type="component" value="Unassembled WGS sequence"/>
</dbReference>
<keyword evidence="9 13" id="KW-1133">Transmembrane helix</keyword>
<dbReference type="SMART" id="SM00320">
    <property type="entry name" value="WD40"/>
    <property type="match status" value="4"/>
</dbReference>
<dbReference type="AlphaFoldDB" id="A0A3B1IFR3"/>
<accession>A0A3B1IFR3</accession>
<keyword evidence="15" id="KW-1185">Reference proteome</keyword>
<keyword evidence="7" id="KW-0931">ER-Golgi transport</keyword>
<evidence type="ECO:0000256" key="13">
    <source>
        <dbReference type="SAM" id="Phobius"/>
    </source>
</evidence>
<dbReference type="GO" id="GO:0003400">
    <property type="term" value="P:regulation of COPII vesicle coating"/>
    <property type="evidence" value="ECO:0007669"/>
    <property type="project" value="TreeGrafter"/>
</dbReference>
<evidence type="ECO:0000256" key="3">
    <source>
        <dbReference type="ARBA" id="ARBA00022574"/>
    </source>
</evidence>
<evidence type="ECO:0000256" key="6">
    <source>
        <dbReference type="ARBA" id="ARBA00022824"/>
    </source>
</evidence>
<name>A0A3B1IFR3_ASTMX</name>
<evidence type="ECO:0000313" key="14">
    <source>
        <dbReference type="Ensembl" id="ENSAMXP00000028747.1"/>
    </source>
</evidence>
<dbReference type="Pfam" id="PF00400">
    <property type="entry name" value="WD40"/>
    <property type="match status" value="2"/>
</dbReference>
<keyword evidence="10 13" id="KW-0472">Membrane</keyword>
<comment type="subcellular location">
    <subcellularLocation>
        <location evidence="1">Endoplasmic reticulum membrane</location>
        <topology evidence="1">Single-pass membrane protein</topology>
    </subcellularLocation>
</comment>
<dbReference type="Ensembl" id="ENSAMXT00000032893.1">
    <property type="protein sequence ID" value="ENSAMXP00000028747.1"/>
    <property type="gene ID" value="ENSAMXG00000038019.1"/>
</dbReference>
<dbReference type="InterPro" id="IPR045260">
    <property type="entry name" value="Sec12-like"/>
</dbReference>
<evidence type="ECO:0000256" key="11">
    <source>
        <dbReference type="PROSITE-ProRule" id="PRU00221"/>
    </source>
</evidence>
<feature type="repeat" description="WD" evidence="11">
    <location>
        <begin position="164"/>
        <end position="195"/>
    </location>
</feature>
<evidence type="ECO:0000256" key="8">
    <source>
        <dbReference type="ARBA" id="ARBA00022927"/>
    </source>
</evidence>
<dbReference type="InterPro" id="IPR015943">
    <property type="entry name" value="WD40/YVTN_repeat-like_dom_sf"/>
</dbReference>
<reference evidence="15" key="1">
    <citation type="submission" date="2013-03" db="EMBL/GenBank/DDBJ databases">
        <authorList>
            <person name="Jeffery W."/>
            <person name="Warren W."/>
            <person name="Wilson R.K."/>
        </authorList>
    </citation>
    <scope>NUCLEOTIDE SEQUENCE</scope>
    <source>
        <strain evidence="15">female</strain>
    </source>
</reference>
<dbReference type="PROSITE" id="PS50294">
    <property type="entry name" value="WD_REPEATS_REGION"/>
    <property type="match status" value="1"/>
</dbReference>
<sequence length="422" mass="46120">MGKRKVPDLYRAPFPLYTVKIDPKTGIVLTAGGGGASKTGIKNGVHFLSLELVGSQHSATLLHSHDTETRATMNMALGGDVVAAGQDGNCSLMRFRQRAPKEGQSAPTKDGAGQQGGARRRGGKGQNGGGDVAQMKDESLQVLVEDVGTVKSDLSPQDPMQKCVRFSSDLKLLLTGGADGYLRAWEYPSLKEKLNFKAHTDEVEDLDISPDNKHIVTVGRDFACNVWSGDQLAMGLCWHENMSHITEKMYRYQSCRFAKVEDQKDALRLYTVQIPYKRERKPLPCYLTKWDGQSFLPLLTKTCGNEVISCLSVSDCGTFLGLGTITGSVAIYIAFSLQKLYYVQESHGIVVTDLAFLPDSPKCKPVKGNNEVAVLSVAVDSRCQLHAVSNRRSVPVWLVLFLCGLLLVGVVLLLQHLFPGFI</sequence>
<dbReference type="Gene3D" id="2.130.10.10">
    <property type="entry name" value="YVTN repeat-like/Quinoprotein amine dehydrogenase"/>
    <property type="match status" value="1"/>
</dbReference>
<evidence type="ECO:0000256" key="1">
    <source>
        <dbReference type="ARBA" id="ARBA00004389"/>
    </source>
</evidence>
<organism evidence="14 15">
    <name type="scientific">Astyanax mexicanus</name>
    <name type="common">Blind cave fish</name>
    <name type="synonym">Astyanax fasciatus mexicanus</name>
    <dbReference type="NCBI Taxonomy" id="7994"/>
    <lineage>
        <taxon>Eukaryota</taxon>
        <taxon>Metazoa</taxon>
        <taxon>Chordata</taxon>
        <taxon>Craniata</taxon>
        <taxon>Vertebrata</taxon>
        <taxon>Euteleostomi</taxon>
        <taxon>Actinopterygii</taxon>
        <taxon>Neopterygii</taxon>
        <taxon>Teleostei</taxon>
        <taxon>Ostariophysi</taxon>
        <taxon>Characiformes</taxon>
        <taxon>Characoidei</taxon>
        <taxon>Acestrorhamphidae</taxon>
        <taxon>Acestrorhamphinae</taxon>
        <taxon>Astyanax</taxon>
    </lineage>
</organism>
<dbReference type="GO" id="GO:0006888">
    <property type="term" value="P:endoplasmic reticulum to Golgi vesicle-mediated transport"/>
    <property type="evidence" value="ECO:0007669"/>
    <property type="project" value="TreeGrafter"/>
</dbReference>
<feature type="repeat" description="WD" evidence="11">
    <location>
        <begin position="196"/>
        <end position="228"/>
    </location>
</feature>
<dbReference type="PROSITE" id="PS50082">
    <property type="entry name" value="WD_REPEATS_2"/>
    <property type="match status" value="2"/>
</dbReference>
<proteinExistence type="predicted"/>
<dbReference type="InParanoid" id="A0A3B1IFR3"/>
<reference evidence="15" key="2">
    <citation type="journal article" date="2014" name="Nat. Commun.">
        <title>The cavefish genome reveals candidate genes for eye loss.</title>
        <authorList>
            <person name="McGaugh S.E."/>
            <person name="Gross J.B."/>
            <person name="Aken B."/>
            <person name="Blin M."/>
            <person name="Borowsky R."/>
            <person name="Chalopin D."/>
            <person name="Hinaux H."/>
            <person name="Jeffery W.R."/>
            <person name="Keene A."/>
            <person name="Ma L."/>
            <person name="Minx P."/>
            <person name="Murphy D."/>
            <person name="O'Quin K.E."/>
            <person name="Retaux S."/>
            <person name="Rohner N."/>
            <person name="Searle S.M."/>
            <person name="Stahl B.A."/>
            <person name="Tabin C."/>
            <person name="Volff J.N."/>
            <person name="Yoshizawa M."/>
            <person name="Warren W.C."/>
        </authorList>
    </citation>
    <scope>NUCLEOTIDE SEQUENCE [LARGE SCALE GENOMIC DNA]</scope>
    <source>
        <strain evidence="15">female</strain>
    </source>
</reference>
<evidence type="ECO:0000256" key="5">
    <source>
        <dbReference type="ARBA" id="ARBA00022737"/>
    </source>
</evidence>
<dbReference type="GO" id="GO:0005789">
    <property type="term" value="C:endoplasmic reticulum membrane"/>
    <property type="evidence" value="ECO:0007669"/>
    <property type="project" value="UniProtKB-SubCell"/>
</dbReference>
<dbReference type="GO" id="GO:0015031">
    <property type="term" value="P:protein transport"/>
    <property type="evidence" value="ECO:0007669"/>
    <property type="project" value="UniProtKB-KW"/>
</dbReference>
<keyword evidence="3 11" id="KW-0853">WD repeat</keyword>
<dbReference type="PANTHER" id="PTHR23284">
    <property type="entry name" value="PROLACTIN REGULATORY ELEMENT BINDING PROTEIN"/>
    <property type="match status" value="1"/>
</dbReference>
<reference evidence="14" key="3">
    <citation type="submission" date="2025-08" db="UniProtKB">
        <authorList>
            <consortium name="Ensembl"/>
        </authorList>
    </citation>
    <scope>IDENTIFICATION</scope>
</reference>
<dbReference type="SUPFAM" id="SSF50978">
    <property type="entry name" value="WD40 repeat-like"/>
    <property type="match status" value="1"/>
</dbReference>
<dbReference type="GO" id="GO:0005085">
    <property type="term" value="F:guanyl-nucleotide exchange factor activity"/>
    <property type="evidence" value="ECO:0007669"/>
    <property type="project" value="InterPro"/>
</dbReference>
<feature type="region of interest" description="Disordered" evidence="12">
    <location>
        <begin position="98"/>
        <end position="132"/>
    </location>
</feature>